<organism evidence="10 11">
    <name type="scientific">Peptostreptococcus canis</name>
    <dbReference type="NCBI Taxonomy" id="1159213"/>
    <lineage>
        <taxon>Bacteria</taxon>
        <taxon>Bacillati</taxon>
        <taxon>Bacillota</taxon>
        <taxon>Clostridia</taxon>
        <taxon>Peptostreptococcales</taxon>
        <taxon>Peptostreptococcaceae</taxon>
        <taxon>Peptostreptococcus</taxon>
    </lineage>
</organism>
<accession>A0ABR6TKB3</accession>
<evidence type="ECO:0000256" key="8">
    <source>
        <dbReference type="HAMAP-Rule" id="MF_01401"/>
    </source>
</evidence>
<sequence length="315" mass="36963">MKKIATLAGGCFWCMIKPYTAYDGVEKVVVGYCGGDKENPTYEEVVRGNTGHYESFQVYFDDEKITYRDILNIFWKNIDPFDDGGQFVDRGNQYRTAIFYSDDEQKIEAENSKKDLEEKYGKKVCTEIIKLENFYEAEDKHQNYHIKNEGHYNMYYKRSGRYNFVKSYWDRNNIDREKLKSRLTDIQFEVTQNDMTEVPFENEYNTNFEKGIYVDIVDGKPLFSSTDKFESGCGWPAFSRPIIDTNVMERVDYSLGMQRVEVRSLNANSHLGHVFEDGPEELGGMRYCINSASVRFVPFDEMDKEGYSDYKKYVK</sequence>
<reference evidence="10 11" key="1">
    <citation type="submission" date="2020-05" db="EMBL/GenBank/DDBJ databases">
        <title>Draft genome of xy-202 and genomic insight in genome of the genus Peptostreptococcus.</title>
        <authorList>
            <person name="Zhang Z."/>
        </authorList>
    </citation>
    <scope>NUCLEOTIDE SEQUENCE [LARGE SCALE GENOMIC DNA]</scope>
    <source>
        <strain evidence="10 11">DSM 27025</strain>
    </source>
</reference>
<comment type="catalytic activity">
    <reaction evidence="6 8">
        <text>[thioredoxin]-disulfide + L-methionine + H2O = L-methionine (S)-S-oxide + [thioredoxin]-dithiol</text>
        <dbReference type="Rhea" id="RHEA:19993"/>
        <dbReference type="Rhea" id="RHEA-COMP:10698"/>
        <dbReference type="Rhea" id="RHEA-COMP:10700"/>
        <dbReference type="ChEBI" id="CHEBI:15377"/>
        <dbReference type="ChEBI" id="CHEBI:29950"/>
        <dbReference type="ChEBI" id="CHEBI:50058"/>
        <dbReference type="ChEBI" id="CHEBI:57844"/>
        <dbReference type="ChEBI" id="CHEBI:58772"/>
        <dbReference type="EC" id="1.8.4.11"/>
    </reaction>
</comment>
<feature type="active site" evidence="8">
    <location>
        <position position="11"/>
    </location>
</feature>
<dbReference type="NCBIfam" id="TIGR00401">
    <property type="entry name" value="msrA"/>
    <property type="match status" value="1"/>
</dbReference>
<dbReference type="HAMAP" id="MF_01400">
    <property type="entry name" value="MsrB"/>
    <property type="match status" value="1"/>
</dbReference>
<evidence type="ECO:0000256" key="3">
    <source>
        <dbReference type="ARBA" id="ARBA00023268"/>
    </source>
</evidence>
<feature type="active site" description="Nucleophile" evidence="7">
    <location>
        <position position="288"/>
    </location>
</feature>
<dbReference type="EC" id="1.8.4.11" evidence="8"/>
<keyword evidence="11" id="KW-1185">Reference proteome</keyword>
<evidence type="ECO:0000256" key="4">
    <source>
        <dbReference type="ARBA" id="ARBA00047806"/>
    </source>
</evidence>
<evidence type="ECO:0000313" key="11">
    <source>
        <dbReference type="Proteomes" id="UP000713904"/>
    </source>
</evidence>
<keyword evidence="3" id="KW-0511">Multifunctional enzyme</keyword>
<dbReference type="RefSeq" id="WP_185623874.1">
    <property type="nucleotide sequence ID" value="NZ_JABGBW010000002.1"/>
</dbReference>
<name>A0ABR6TKB3_9FIRM</name>
<dbReference type="Pfam" id="PF01625">
    <property type="entry name" value="PMSR"/>
    <property type="match status" value="1"/>
</dbReference>
<dbReference type="HAMAP" id="MF_01401">
    <property type="entry name" value="MsrA"/>
    <property type="match status" value="1"/>
</dbReference>
<dbReference type="EC" id="1.8.4.12" evidence="7"/>
<protein>
    <recommendedName>
        <fullName evidence="7 8">Multifunctional fusion protein</fullName>
    </recommendedName>
    <domain>
        <recommendedName>
            <fullName evidence="8">Peptide methionine sulfoxide reductase MsrA</fullName>
            <shortName evidence="8">Protein-methionine-S-oxide reductase</shortName>
            <ecNumber evidence="8">1.8.4.11</ecNumber>
        </recommendedName>
        <alternativeName>
            <fullName evidence="8">Peptide-methionine (S)-S-oxide reductase</fullName>
            <shortName evidence="8">Peptide Met(O) reductase</shortName>
        </alternativeName>
    </domain>
    <domain>
        <recommendedName>
            <fullName evidence="7">Peptide methionine sulfoxide reductase MsrB</fullName>
            <ecNumber evidence="7">1.8.4.12</ecNumber>
        </recommendedName>
        <alternativeName>
            <fullName evidence="7">Peptide-methionine (R)-S-oxide reductase</fullName>
        </alternativeName>
    </domain>
</protein>
<dbReference type="InterPro" id="IPR002579">
    <property type="entry name" value="Met_Sox_Rdtase_MsrB_dom"/>
</dbReference>
<proteinExistence type="inferred from homology"/>
<evidence type="ECO:0000256" key="6">
    <source>
        <dbReference type="ARBA" id="ARBA00048782"/>
    </source>
</evidence>
<dbReference type="Gene3D" id="2.170.150.20">
    <property type="entry name" value="Peptide methionine sulfoxide reductase"/>
    <property type="match status" value="1"/>
</dbReference>
<evidence type="ECO:0000313" key="10">
    <source>
        <dbReference type="EMBL" id="MBC2575851.1"/>
    </source>
</evidence>
<comment type="function">
    <text evidence="8">Has an important function as a repair enzyme for proteins that have been inactivated by oxidation. Catalyzes the reversible oxidation-reduction of methionine sulfoxide in proteins to methionine.</text>
</comment>
<keyword evidence="2 7" id="KW-0560">Oxidoreductase</keyword>
<dbReference type="GO" id="GO:0033743">
    <property type="term" value="F:peptide-methionine (R)-S-oxide reductase activity"/>
    <property type="evidence" value="ECO:0007669"/>
    <property type="project" value="UniProtKB-EC"/>
</dbReference>
<comment type="similarity">
    <text evidence="1 8">Belongs to the MsrA Met sulfoxide reductase family.</text>
</comment>
<dbReference type="InterPro" id="IPR011057">
    <property type="entry name" value="Mss4-like_sf"/>
</dbReference>
<evidence type="ECO:0000256" key="7">
    <source>
        <dbReference type="HAMAP-Rule" id="MF_01400"/>
    </source>
</evidence>
<dbReference type="Pfam" id="PF01641">
    <property type="entry name" value="SelR"/>
    <property type="match status" value="1"/>
</dbReference>
<comment type="caution">
    <text evidence="7">Lacks conserved residue(s) required for the propagation of feature annotation.</text>
</comment>
<feature type="domain" description="MsrB" evidence="9">
    <location>
        <begin position="176"/>
        <end position="299"/>
    </location>
</feature>
<dbReference type="InterPro" id="IPR002569">
    <property type="entry name" value="Met_Sox_Rdtase_MsrA_dom"/>
</dbReference>
<dbReference type="NCBIfam" id="TIGR00357">
    <property type="entry name" value="peptide-methionine (R)-S-oxide reductase MsrB"/>
    <property type="match status" value="1"/>
</dbReference>
<comment type="catalytic activity">
    <reaction evidence="4 8">
        <text>L-methionyl-[protein] + [thioredoxin]-disulfide + H2O = L-methionyl-(S)-S-oxide-[protein] + [thioredoxin]-dithiol</text>
        <dbReference type="Rhea" id="RHEA:14217"/>
        <dbReference type="Rhea" id="RHEA-COMP:10698"/>
        <dbReference type="Rhea" id="RHEA-COMP:10700"/>
        <dbReference type="Rhea" id="RHEA-COMP:12313"/>
        <dbReference type="Rhea" id="RHEA-COMP:12315"/>
        <dbReference type="ChEBI" id="CHEBI:15377"/>
        <dbReference type="ChEBI" id="CHEBI:16044"/>
        <dbReference type="ChEBI" id="CHEBI:29950"/>
        <dbReference type="ChEBI" id="CHEBI:44120"/>
        <dbReference type="ChEBI" id="CHEBI:50058"/>
        <dbReference type="EC" id="1.8.4.11"/>
    </reaction>
</comment>
<evidence type="ECO:0000256" key="2">
    <source>
        <dbReference type="ARBA" id="ARBA00023002"/>
    </source>
</evidence>
<dbReference type="SUPFAM" id="SSF51316">
    <property type="entry name" value="Mss4-like"/>
    <property type="match status" value="1"/>
</dbReference>
<dbReference type="Gene3D" id="3.30.1060.10">
    <property type="entry name" value="Peptide methionine sulphoxide reductase MsrA"/>
    <property type="match status" value="1"/>
</dbReference>
<gene>
    <name evidence="7 10" type="primary">msrB</name>
    <name evidence="8" type="synonym">msrA</name>
    <name evidence="10" type="ORF">HLB29_04045</name>
</gene>
<dbReference type="PANTHER" id="PTHR43774:SF1">
    <property type="entry name" value="PEPTIDE METHIONINE SULFOXIDE REDUCTASE MSRA 2"/>
    <property type="match status" value="1"/>
</dbReference>
<dbReference type="Proteomes" id="UP000713904">
    <property type="component" value="Unassembled WGS sequence"/>
</dbReference>
<comment type="catalytic activity">
    <reaction evidence="5 7">
        <text>L-methionyl-[protein] + [thioredoxin]-disulfide + H2O = L-methionyl-(R)-S-oxide-[protein] + [thioredoxin]-dithiol</text>
        <dbReference type="Rhea" id="RHEA:24164"/>
        <dbReference type="Rhea" id="RHEA-COMP:10698"/>
        <dbReference type="Rhea" id="RHEA-COMP:10700"/>
        <dbReference type="Rhea" id="RHEA-COMP:12313"/>
        <dbReference type="Rhea" id="RHEA-COMP:12314"/>
        <dbReference type="ChEBI" id="CHEBI:15377"/>
        <dbReference type="ChEBI" id="CHEBI:16044"/>
        <dbReference type="ChEBI" id="CHEBI:29950"/>
        <dbReference type="ChEBI" id="CHEBI:45764"/>
        <dbReference type="ChEBI" id="CHEBI:50058"/>
        <dbReference type="EC" id="1.8.4.12"/>
    </reaction>
</comment>
<evidence type="ECO:0000256" key="5">
    <source>
        <dbReference type="ARBA" id="ARBA00048488"/>
    </source>
</evidence>
<comment type="similarity">
    <text evidence="7">Belongs to the MsrB Met sulfoxide reductase family.</text>
</comment>
<dbReference type="PROSITE" id="PS51790">
    <property type="entry name" value="MSRB"/>
    <property type="match status" value="1"/>
</dbReference>
<dbReference type="SUPFAM" id="SSF55068">
    <property type="entry name" value="Peptide methionine sulfoxide reductase"/>
    <property type="match status" value="1"/>
</dbReference>
<comment type="caution">
    <text evidence="10">The sequence shown here is derived from an EMBL/GenBank/DDBJ whole genome shotgun (WGS) entry which is preliminary data.</text>
</comment>
<dbReference type="InterPro" id="IPR036509">
    <property type="entry name" value="Met_Sox_Rdtase_MsrA_sf"/>
</dbReference>
<evidence type="ECO:0000259" key="9">
    <source>
        <dbReference type="PROSITE" id="PS51790"/>
    </source>
</evidence>
<evidence type="ECO:0000256" key="1">
    <source>
        <dbReference type="ARBA" id="ARBA00005591"/>
    </source>
</evidence>
<dbReference type="EMBL" id="JABGBW010000002">
    <property type="protein sequence ID" value="MBC2575851.1"/>
    <property type="molecule type" value="Genomic_DNA"/>
</dbReference>
<dbReference type="PANTHER" id="PTHR43774">
    <property type="entry name" value="PEPTIDE METHIONINE SULFOXIDE REDUCTASE"/>
    <property type="match status" value="1"/>
</dbReference>